<evidence type="ECO:0000256" key="4">
    <source>
        <dbReference type="ARBA" id="ARBA00023145"/>
    </source>
</evidence>
<sequence>MKKFHTRDKFIFLQLMILVLTTLHAEPEYAKNGMVVSAHRLASEAGVKTMEKGGNAVDAAVATGFALAVVYPAAGNIGGGGFMTAVVNGEKFTLDFREKAPGGSDRDMYLNDKGDVISGLSLYSHLASGVPGTVHGLIKAWQDYGSGRISLWEIIKPAIRMAERGFRLSNGLARSLNYRKEFFNRDTDSQIIFNRKDGRDWTPGDILKQKDLAGTLRRIARTKGDDFYFGKTARLIAAEMEDYNGLITMEDLAGYESVYREPVTGQFREFEILSMGPPSSGGVILIHMLNMLEQFELKSIDWHSSEYIHLLTEVERRAYADRAEHLGDLDFWNVPIHMLLSDDYAVERASSINLLKVSSSTDISYGDPYPYESRETTHYSVVDGNGNSVSVTTTLNTGYGSGHVVEKAGFFLNNEMDDFSAKPGVPNVYGLVGNEANAIQPGKRPLSSMTPTIVLKDGKPILIIGSPGGSTIITTVMQVILNVLVYDMSIQQAVTASRFHS</sequence>
<dbReference type="AlphaFoldDB" id="A0A382D460"/>
<name>A0A382D460_9ZZZZ</name>
<dbReference type="PANTHER" id="PTHR43199">
    <property type="entry name" value="GLUTATHIONE HYDROLASE"/>
    <property type="match status" value="1"/>
</dbReference>
<dbReference type="InterPro" id="IPR043137">
    <property type="entry name" value="GGT_ssub_C"/>
</dbReference>
<evidence type="ECO:0008006" key="7">
    <source>
        <dbReference type="Google" id="ProtNLM"/>
    </source>
</evidence>
<keyword evidence="4" id="KW-0865">Zymogen</keyword>
<evidence type="ECO:0000313" key="6">
    <source>
        <dbReference type="EMBL" id="SVB32333.1"/>
    </source>
</evidence>
<dbReference type="GO" id="GO:0016746">
    <property type="term" value="F:acyltransferase activity"/>
    <property type="evidence" value="ECO:0007669"/>
    <property type="project" value="UniProtKB-KW"/>
</dbReference>
<protein>
    <recommendedName>
        <fullName evidence="7">Gamma-glutamyltransferase</fullName>
    </recommendedName>
</protein>
<dbReference type="InterPro" id="IPR055262">
    <property type="entry name" value="GGT_CS"/>
</dbReference>
<keyword evidence="5" id="KW-0012">Acyltransferase</keyword>
<dbReference type="GO" id="GO:0036374">
    <property type="term" value="F:glutathione hydrolase activity"/>
    <property type="evidence" value="ECO:0007669"/>
    <property type="project" value="InterPro"/>
</dbReference>
<keyword evidence="3" id="KW-0378">Hydrolase</keyword>
<dbReference type="InterPro" id="IPR051792">
    <property type="entry name" value="GGT_bact"/>
</dbReference>
<dbReference type="PRINTS" id="PR01210">
    <property type="entry name" value="GGTRANSPTASE"/>
</dbReference>
<dbReference type="PANTHER" id="PTHR43199:SF1">
    <property type="entry name" value="GLUTATHIONE HYDROLASE PROENZYME"/>
    <property type="match status" value="1"/>
</dbReference>
<dbReference type="PROSITE" id="PS00462">
    <property type="entry name" value="G_GLU_TRANSPEPTIDASE"/>
    <property type="match status" value="1"/>
</dbReference>
<dbReference type="EMBL" id="UINC01037201">
    <property type="protein sequence ID" value="SVB32333.1"/>
    <property type="molecule type" value="Genomic_DNA"/>
</dbReference>
<dbReference type="InterPro" id="IPR043138">
    <property type="entry name" value="GGT_lsub"/>
</dbReference>
<evidence type="ECO:0000256" key="2">
    <source>
        <dbReference type="ARBA" id="ARBA00022679"/>
    </source>
</evidence>
<comment type="similarity">
    <text evidence="1">Belongs to the gamma-glutamyltransferase family.</text>
</comment>
<evidence type="ECO:0000256" key="3">
    <source>
        <dbReference type="ARBA" id="ARBA00022801"/>
    </source>
</evidence>
<evidence type="ECO:0000256" key="1">
    <source>
        <dbReference type="ARBA" id="ARBA00009381"/>
    </source>
</evidence>
<dbReference type="Gene3D" id="1.10.246.130">
    <property type="match status" value="1"/>
</dbReference>
<keyword evidence="2" id="KW-0808">Transferase</keyword>
<evidence type="ECO:0000256" key="5">
    <source>
        <dbReference type="ARBA" id="ARBA00023315"/>
    </source>
</evidence>
<reference evidence="6" key="1">
    <citation type="submission" date="2018-05" db="EMBL/GenBank/DDBJ databases">
        <authorList>
            <person name="Lanie J.A."/>
            <person name="Ng W.-L."/>
            <person name="Kazmierczak K.M."/>
            <person name="Andrzejewski T.M."/>
            <person name="Davidsen T.M."/>
            <person name="Wayne K.J."/>
            <person name="Tettelin H."/>
            <person name="Glass J.I."/>
            <person name="Rusch D."/>
            <person name="Podicherti R."/>
            <person name="Tsui H.-C.T."/>
            <person name="Winkler M.E."/>
        </authorList>
    </citation>
    <scope>NUCLEOTIDE SEQUENCE</scope>
</reference>
<accession>A0A382D460</accession>
<dbReference type="InterPro" id="IPR029055">
    <property type="entry name" value="Ntn_hydrolases_N"/>
</dbReference>
<dbReference type="NCBIfam" id="TIGR00066">
    <property type="entry name" value="g_glut_trans"/>
    <property type="match status" value="1"/>
</dbReference>
<dbReference type="InterPro" id="IPR000101">
    <property type="entry name" value="GGT_peptidase"/>
</dbReference>
<dbReference type="SUPFAM" id="SSF56235">
    <property type="entry name" value="N-terminal nucleophile aminohydrolases (Ntn hydrolases)"/>
    <property type="match status" value="1"/>
</dbReference>
<feature type="non-terminal residue" evidence="6">
    <location>
        <position position="501"/>
    </location>
</feature>
<proteinExistence type="inferred from homology"/>
<dbReference type="GO" id="GO:0006751">
    <property type="term" value="P:glutathione catabolic process"/>
    <property type="evidence" value="ECO:0007669"/>
    <property type="project" value="InterPro"/>
</dbReference>
<gene>
    <name evidence="6" type="ORF">METZ01_LOCUS185187</name>
</gene>
<dbReference type="Gene3D" id="3.60.20.40">
    <property type="match status" value="1"/>
</dbReference>
<organism evidence="6">
    <name type="scientific">marine metagenome</name>
    <dbReference type="NCBI Taxonomy" id="408172"/>
    <lineage>
        <taxon>unclassified sequences</taxon>
        <taxon>metagenomes</taxon>
        <taxon>ecological metagenomes</taxon>
    </lineage>
</organism>
<dbReference type="Pfam" id="PF01019">
    <property type="entry name" value="G_glu_transpept"/>
    <property type="match status" value="1"/>
</dbReference>